<evidence type="ECO:0000256" key="5">
    <source>
        <dbReference type="SAM" id="MobiDB-lite"/>
    </source>
</evidence>
<keyword evidence="2 4" id="KW-0863">Zinc-finger</keyword>
<dbReference type="SUPFAM" id="SSF90229">
    <property type="entry name" value="CCCH zinc finger"/>
    <property type="match status" value="1"/>
</dbReference>
<dbReference type="OrthoDB" id="336321at2759"/>
<feature type="zinc finger region" description="C3H1-type" evidence="4">
    <location>
        <begin position="120"/>
        <end position="148"/>
    </location>
</feature>
<accession>A0A401SXY6</accession>
<keyword evidence="8" id="KW-1185">Reference proteome</keyword>
<reference evidence="7 8" key="1">
    <citation type="journal article" date="2018" name="Nat. Ecol. Evol.">
        <title>Shark genomes provide insights into elasmobranch evolution and the origin of vertebrates.</title>
        <authorList>
            <person name="Hara Y"/>
            <person name="Yamaguchi K"/>
            <person name="Onimaru K"/>
            <person name="Kadota M"/>
            <person name="Koyanagi M"/>
            <person name="Keeley SD"/>
            <person name="Tatsumi K"/>
            <person name="Tanaka K"/>
            <person name="Motone F"/>
            <person name="Kageyama Y"/>
            <person name="Nozu R"/>
            <person name="Adachi N"/>
            <person name="Nishimura O"/>
            <person name="Nakagawa R"/>
            <person name="Tanegashima C"/>
            <person name="Kiyatake I"/>
            <person name="Matsumoto R"/>
            <person name="Murakumo K"/>
            <person name="Nishida K"/>
            <person name="Terakita A"/>
            <person name="Kuratani S"/>
            <person name="Sato K"/>
            <person name="Hyodo S Kuraku.S."/>
        </authorList>
    </citation>
    <scope>NUCLEOTIDE SEQUENCE [LARGE SCALE GENOMIC DNA]</scope>
</reference>
<evidence type="ECO:0000256" key="3">
    <source>
        <dbReference type="ARBA" id="ARBA00022833"/>
    </source>
</evidence>
<evidence type="ECO:0000256" key="2">
    <source>
        <dbReference type="ARBA" id="ARBA00022771"/>
    </source>
</evidence>
<evidence type="ECO:0000256" key="1">
    <source>
        <dbReference type="ARBA" id="ARBA00022723"/>
    </source>
</evidence>
<dbReference type="Pfam" id="PF00642">
    <property type="entry name" value="zf-CCCH"/>
    <property type="match status" value="1"/>
</dbReference>
<protein>
    <recommendedName>
        <fullName evidence="6">C3H1-type domain-containing protein</fullName>
    </recommendedName>
</protein>
<name>A0A401SXY6_CHIPU</name>
<dbReference type="InterPro" id="IPR036855">
    <property type="entry name" value="Znf_CCCH_sf"/>
</dbReference>
<proteinExistence type="predicted"/>
<keyword evidence="1 4" id="KW-0479">Metal-binding</keyword>
<evidence type="ECO:0000313" key="7">
    <source>
        <dbReference type="EMBL" id="GCC35251.1"/>
    </source>
</evidence>
<dbReference type="InterPro" id="IPR000571">
    <property type="entry name" value="Znf_CCCH"/>
</dbReference>
<sequence length="205" mass="21724">MAALVADYSSSESEGETERGSGSGERAASLRTGSTESGLEAPPAEESGTEERCSDGGGSQERAEEGTSNTMKLPPPELEGGLSQTPGVFANPFAQERRQRLSLLEKHVRLTAGVRTEEAGGGSKICLAYRKDGRCRYGSNCKFAHDSDLPDYRPGPAGSPPQENGEVPLGKSGRKRPGLSATPTPPKRIVKNYWIQHAKEGPGLL</sequence>
<feature type="domain" description="C3H1-type" evidence="6">
    <location>
        <begin position="120"/>
        <end position="148"/>
    </location>
</feature>
<dbReference type="AlphaFoldDB" id="A0A401SXY6"/>
<dbReference type="GO" id="GO:0008270">
    <property type="term" value="F:zinc ion binding"/>
    <property type="evidence" value="ECO:0007669"/>
    <property type="project" value="UniProtKB-KW"/>
</dbReference>
<feature type="region of interest" description="Disordered" evidence="5">
    <location>
        <begin position="1"/>
        <end position="94"/>
    </location>
</feature>
<organism evidence="7 8">
    <name type="scientific">Chiloscyllium punctatum</name>
    <name type="common">Brownbanded bambooshark</name>
    <name type="synonym">Hemiscyllium punctatum</name>
    <dbReference type="NCBI Taxonomy" id="137246"/>
    <lineage>
        <taxon>Eukaryota</taxon>
        <taxon>Metazoa</taxon>
        <taxon>Chordata</taxon>
        <taxon>Craniata</taxon>
        <taxon>Vertebrata</taxon>
        <taxon>Chondrichthyes</taxon>
        <taxon>Elasmobranchii</taxon>
        <taxon>Galeomorphii</taxon>
        <taxon>Galeoidea</taxon>
        <taxon>Orectolobiformes</taxon>
        <taxon>Hemiscylliidae</taxon>
        <taxon>Chiloscyllium</taxon>
    </lineage>
</organism>
<evidence type="ECO:0000259" key="6">
    <source>
        <dbReference type="PROSITE" id="PS50103"/>
    </source>
</evidence>
<evidence type="ECO:0000256" key="4">
    <source>
        <dbReference type="PROSITE-ProRule" id="PRU00723"/>
    </source>
</evidence>
<gene>
    <name evidence="7" type="ORF">chiPu_0013734</name>
</gene>
<comment type="caution">
    <text evidence="7">The sequence shown here is derived from an EMBL/GenBank/DDBJ whole genome shotgun (WGS) entry which is preliminary data.</text>
</comment>
<dbReference type="Gene3D" id="4.10.1000.10">
    <property type="entry name" value="Zinc finger, CCCH-type"/>
    <property type="match status" value="1"/>
</dbReference>
<dbReference type="Proteomes" id="UP000287033">
    <property type="component" value="Unassembled WGS sequence"/>
</dbReference>
<dbReference type="STRING" id="137246.A0A401SXY6"/>
<feature type="region of interest" description="Disordered" evidence="5">
    <location>
        <begin position="144"/>
        <end position="193"/>
    </location>
</feature>
<dbReference type="EMBL" id="BEZZ01000678">
    <property type="protein sequence ID" value="GCC35251.1"/>
    <property type="molecule type" value="Genomic_DNA"/>
</dbReference>
<keyword evidence="3 4" id="KW-0862">Zinc</keyword>
<evidence type="ECO:0000313" key="8">
    <source>
        <dbReference type="Proteomes" id="UP000287033"/>
    </source>
</evidence>
<dbReference type="SMART" id="SM00356">
    <property type="entry name" value="ZnF_C3H1"/>
    <property type="match status" value="1"/>
</dbReference>
<dbReference type="PROSITE" id="PS50103">
    <property type="entry name" value="ZF_C3H1"/>
    <property type="match status" value="1"/>
</dbReference>